<organism evidence="3 4">
    <name type="scientific">Saccharomycodes ludwigii</name>
    <dbReference type="NCBI Taxonomy" id="36035"/>
    <lineage>
        <taxon>Eukaryota</taxon>
        <taxon>Fungi</taxon>
        <taxon>Dikarya</taxon>
        <taxon>Ascomycota</taxon>
        <taxon>Saccharomycotina</taxon>
        <taxon>Saccharomycetes</taxon>
        <taxon>Saccharomycodales</taxon>
        <taxon>Saccharomycodaceae</taxon>
        <taxon>Saccharomycodes</taxon>
    </lineage>
</organism>
<dbReference type="InterPro" id="IPR018871">
    <property type="entry name" value="GLEYA_adhesin_domain"/>
</dbReference>
<feature type="signal peptide" evidence="1">
    <location>
        <begin position="1"/>
        <end position="23"/>
    </location>
</feature>
<protein>
    <recommendedName>
        <fullName evidence="2">PA14 domain-containing protein</fullName>
    </recommendedName>
</protein>
<proteinExistence type="predicted"/>
<name>A0A376B2K9_9ASCO</name>
<sequence>MLTAIYKHCVLTLFICLLQLSKAINAVTDSDTEDACNPLTNATPGFKVRWYNYTLGDTNSFTSLDYMAYEYYQQSTAYHSMDGVETVEFESGFPCQYDENNSDDYFICYCDGYSTNNGNWVCPCSGSKSTSSKTCYNSQADSVTLPLIYDYDTTFTNFTMEITGYFLAPETGPYNFTLGNVDDSAGLLFGKNAFGCCEQNDITAATTDFFINAIKGWHSGQDATTSSLINLVGGFYYPLRLVFSNAISYASLDFTVTLPNETIITDFENYVFTFDEEESYCPAYSTTTVPWTGTYTSTFTTKVTTATGSNGLTTTSNVIYVETPGIETNSTIITGWTGTYDGLDHTHLPILQVYSPQLVMMEIQLHLPLSTSKHQMLIDRKSTRLNSSH</sequence>
<dbReference type="Pfam" id="PF00624">
    <property type="entry name" value="Flocculin"/>
    <property type="match status" value="1"/>
</dbReference>
<keyword evidence="1" id="KW-0732">Signal</keyword>
<evidence type="ECO:0000313" key="4">
    <source>
        <dbReference type="Proteomes" id="UP000262825"/>
    </source>
</evidence>
<dbReference type="InterPro" id="IPR037524">
    <property type="entry name" value="PA14/GLEYA"/>
</dbReference>
<dbReference type="VEuPathDB" id="FungiDB:SCODWIG_00642"/>
<dbReference type="SMART" id="SM00758">
    <property type="entry name" value="PA14"/>
    <property type="match status" value="1"/>
</dbReference>
<evidence type="ECO:0000313" key="3">
    <source>
        <dbReference type="EMBL" id="SSD58881.1"/>
    </source>
</evidence>
<dbReference type="AlphaFoldDB" id="A0A376B2K9"/>
<accession>A0A376B2K9</accession>
<dbReference type="Pfam" id="PF10528">
    <property type="entry name" value="GLEYA"/>
    <property type="match status" value="1"/>
</dbReference>
<evidence type="ECO:0000259" key="2">
    <source>
        <dbReference type="PROSITE" id="PS51820"/>
    </source>
</evidence>
<evidence type="ECO:0000256" key="1">
    <source>
        <dbReference type="SAM" id="SignalP"/>
    </source>
</evidence>
<feature type="domain" description="PA14" evidence="2">
    <location>
        <begin position="115"/>
        <end position="270"/>
    </location>
</feature>
<dbReference type="Proteomes" id="UP000262825">
    <property type="component" value="Unassembled WGS sequence"/>
</dbReference>
<feature type="chain" id="PRO_5017044892" description="PA14 domain-containing protein" evidence="1">
    <location>
        <begin position="24"/>
        <end position="389"/>
    </location>
</feature>
<reference evidence="4" key="1">
    <citation type="submission" date="2018-06" db="EMBL/GenBank/DDBJ databases">
        <authorList>
            <person name="Guldener U."/>
        </authorList>
    </citation>
    <scope>NUCLEOTIDE SEQUENCE [LARGE SCALE GENOMIC DNA]</scope>
    <source>
        <strain evidence="4">UTAD17</strain>
    </source>
</reference>
<dbReference type="InterPro" id="IPR011658">
    <property type="entry name" value="PA14_dom"/>
</dbReference>
<dbReference type="GO" id="GO:0000128">
    <property type="term" value="P:flocculation"/>
    <property type="evidence" value="ECO:0007669"/>
    <property type="project" value="InterPro"/>
</dbReference>
<keyword evidence="4" id="KW-1185">Reference proteome</keyword>
<dbReference type="InterPro" id="IPR001389">
    <property type="entry name" value="Flocculin"/>
</dbReference>
<dbReference type="PROSITE" id="PS51820">
    <property type="entry name" value="PA14"/>
    <property type="match status" value="1"/>
</dbReference>
<dbReference type="EMBL" id="UFAJ01000060">
    <property type="protein sequence ID" value="SSD58881.1"/>
    <property type="molecule type" value="Genomic_DNA"/>
</dbReference>
<gene>
    <name evidence="3" type="ORF">SCODWIG_00642</name>
</gene>
<dbReference type="Gene3D" id="2.60.120.1560">
    <property type="match status" value="1"/>
</dbReference>